<protein>
    <submittedName>
        <fullName evidence="1">Uncharacterized protein</fullName>
    </submittedName>
</protein>
<dbReference type="KEGG" id="smon:AWR27_13925"/>
<keyword evidence="2" id="KW-1185">Reference proteome</keyword>
<name>A0A1P9WY68_9BACT</name>
<evidence type="ECO:0000313" key="1">
    <source>
        <dbReference type="EMBL" id="AQG80319.1"/>
    </source>
</evidence>
<sequence>MCLSKNYFALSADMVEAESVAIVESVAIDEDESAVMVDSVVVVVSVSVFFELQDVARAIIAMKKKADFVIAFIVLECFCLAVKK</sequence>
<dbReference type="EMBL" id="CP014263">
    <property type="protein sequence ID" value="AQG80319.1"/>
    <property type="molecule type" value="Genomic_DNA"/>
</dbReference>
<organism evidence="1 2">
    <name type="scientific">Spirosoma montaniterrae</name>
    <dbReference type="NCBI Taxonomy" id="1178516"/>
    <lineage>
        <taxon>Bacteria</taxon>
        <taxon>Pseudomonadati</taxon>
        <taxon>Bacteroidota</taxon>
        <taxon>Cytophagia</taxon>
        <taxon>Cytophagales</taxon>
        <taxon>Cytophagaceae</taxon>
        <taxon>Spirosoma</taxon>
    </lineage>
</organism>
<dbReference type="Proteomes" id="UP000187941">
    <property type="component" value="Chromosome"/>
</dbReference>
<evidence type="ECO:0000313" key="2">
    <source>
        <dbReference type="Proteomes" id="UP000187941"/>
    </source>
</evidence>
<dbReference type="OrthoDB" id="965845at2"/>
<proteinExistence type="predicted"/>
<accession>A0A1P9WY68</accession>
<reference evidence="1 2" key="1">
    <citation type="submission" date="2016-01" db="EMBL/GenBank/DDBJ databases">
        <authorList>
            <person name="Oliw E.H."/>
        </authorList>
    </citation>
    <scope>NUCLEOTIDE SEQUENCE [LARGE SCALE GENOMIC DNA]</scope>
    <source>
        <strain evidence="1 2">DY10</strain>
    </source>
</reference>
<dbReference type="AlphaFoldDB" id="A0A1P9WY68"/>
<dbReference type="STRING" id="1178516.AWR27_13925"/>
<gene>
    <name evidence="1" type="ORF">AWR27_13925</name>
</gene>